<dbReference type="InterPro" id="IPR008949">
    <property type="entry name" value="Isoprenoid_synthase_dom_sf"/>
</dbReference>
<feature type="region of interest" description="Disordered" evidence="4">
    <location>
        <begin position="350"/>
        <end position="414"/>
    </location>
</feature>
<evidence type="ECO:0000256" key="2">
    <source>
        <dbReference type="ARBA" id="ARBA00022723"/>
    </source>
</evidence>
<name>A0AAJ0GUB2_9PEZI</name>
<dbReference type="CDD" id="cd00685">
    <property type="entry name" value="Trans_IPPS_HT"/>
    <property type="match status" value="1"/>
</dbReference>
<dbReference type="PROSITE" id="PS00723">
    <property type="entry name" value="POLYPRENYL_SYNTHASE_1"/>
    <property type="match status" value="1"/>
</dbReference>
<accession>A0AAJ0GUB2</accession>
<dbReference type="InterPro" id="IPR000092">
    <property type="entry name" value="Polyprenyl_synt"/>
</dbReference>
<dbReference type="Pfam" id="PF19086">
    <property type="entry name" value="Terpene_syn_C_2"/>
    <property type="match status" value="1"/>
</dbReference>
<dbReference type="PROSITE" id="PS00444">
    <property type="entry name" value="POLYPRENYL_SYNTHASE_2"/>
    <property type="match status" value="1"/>
</dbReference>
<feature type="compositionally biased region" description="Polar residues" evidence="4">
    <location>
        <begin position="372"/>
        <end position="381"/>
    </location>
</feature>
<dbReference type="PANTHER" id="PTHR12001:SF72">
    <property type="entry name" value="THIJ_PFPI FAMILY PROTEIN (AFU_ORTHOLOGUE AFUA_3G01210)-RELATED"/>
    <property type="match status" value="1"/>
</dbReference>
<dbReference type="PANTHER" id="PTHR12001">
    <property type="entry name" value="GERANYLGERANYL PYROPHOSPHATE SYNTHASE"/>
    <property type="match status" value="1"/>
</dbReference>
<dbReference type="GO" id="GO:0046165">
    <property type="term" value="P:alcohol biosynthetic process"/>
    <property type="evidence" value="ECO:0007669"/>
    <property type="project" value="UniProtKB-ARBA"/>
</dbReference>
<dbReference type="GO" id="GO:0046872">
    <property type="term" value="F:metal ion binding"/>
    <property type="evidence" value="ECO:0007669"/>
    <property type="project" value="UniProtKB-KW"/>
</dbReference>
<evidence type="ECO:0000256" key="3">
    <source>
        <dbReference type="ARBA" id="ARBA00022842"/>
    </source>
</evidence>
<dbReference type="Proteomes" id="UP001273166">
    <property type="component" value="Unassembled WGS sequence"/>
</dbReference>
<dbReference type="AlphaFoldDB" id="A0AAJ0GUB2"/>
<gene>
    <name evidence="5" type="ORF">B0T15DRAFT_501015</name>
</gene>
<reference evidence="5" key="2">
    <citation type="submission" date="2023-06" db="EMBL/GenBank/DDBJ databases">
        <authorList>
            <consortium name="Lawrence Berkeley National Laboratory"/>
            <person name="Mondo S.J."/>
            <person name="Hensen N."/>
            <person name="Bonometti L."/>
            <person name="Westerberg I."/>
            <person name="Brannstrom I.O."/>
            <person name="Guillou S."/>
            <person name="Cros-Aarteil S."/>
            <person name="Calhoun S."/>
            <person name="Haridas S."/>
            <person name="Kuo A."/>
            <person name="Pangilinan J."/>
            <person name="Riley R."/>
            <person name="Labutti K."/>
            <person name="Andreopoulos B."/>
            <person name="Lipzen A."/>
            <person name="Chen C."/>
            <person name="Yanf M."/>
            <person name="Daum C."/>
            <person name="Ng V."/>
            <person name="Clum A."/>
            <person name="Steindorff A."/>
            <person name="Ohm R."/>
            <person name="Martin F."/>
            <person name="Silar P."/>
            <person name="Natvig D."/>
            <person name="Lalanne C."/>
            <person name="Gautier V."/>
            <person name="Ament-Velasquez S.L."/>
            <person name="Kruys A."/>
            <person name="Hutchinson M.I."/>
            <person name="Powell A.J."/>
            <person name="Barry K."/>
            <person name="Miller A.N."/>
            <person name="Grigoriev I.V."/>
            <person name="Debuchy R."/>
            <person name="Gladieux P."/>
            <person name="Thoren M.H."/>
            <person name="Johannesson H."/>
        </authorList>
    </citation>
    <scope>NUCLEOTIDE SEQUENCE</scope>
    <source>
        <strain evidence="5">CBS 333.67</strain>
    </source>
</reference>
<dbReference type="SFLD" id="SFLDS00005">
    <property type="entry name" value="Isoprenoid_Synthase_Type_I"/>
    <property type="match status" value="1"/>
</dbReference>
<protein>
    <submittedName>
        <fullName evidence="5">Isoprenoid synthase domain-containing protein</fullName>
    </submittedName>
</protein>
<sequence length="729" mass="81143">MDHDELTAEALDITQCATHGFCGDYPLARHRHEDLANAGCLEARRDWARYIGRAGEFGSCNPVNGNFSALVLPLCQPQRLRLVSYILEYAFLHDTIVEDVVDTGEGNVRGNEFTLGERESTVPNVKTGRKQIQAKMMLQLKEASEACAARVMHAWKTMLSTTLRDKSREFADLDEYLNFRIIDTGAHFVEAMMLFGMDMVLTAEEDALLADIVRPCYASLALANDYFSFDREWAETQSKPAAASSSAAAAKPTLINAVWLYMQWRGVDAAAAKRLVVEATNRYERQFLSLCEQFRRDHGPVPAKLDRYLRGLAYQISGNVVWSLTCPRYHPEFRYDPNAGLEDAITAERRGKDNHQRQDQVAAGKGHAPRQLSVSTVASSDWESDMRSSCSWSSTPSSPVSGASESEPDTKSGVMVPAGDLLGPEHLDAPFSYLQSLPSKGVRDTVADALNLWAGLPENTLAQIKELVGDLHTASLMLDDIEDGSDLRRGHPAAHTVFGVPQTINAASFAIIEALRKAHALEETVPGAADIAFEQLRDLHVGQSHDLHWTRHVSVPTEDEYLDMVSRKTGGLFRLLSRLMCNHLNPDISSAIDTLVTQIGIYFQIRDDYKNLSSDEYTQQKGFCEDLDEGKLSFPLVHHLGATAAAPHDNTAPVQQVREVLAHRRELGRVTDAHKRLVLQHLHASKSVEYTRDTLQRLEAQIAGCIARLERMTGRENWVLRLCMHELSV</sequence>
<proteinExistence type="predicted"/>
<evidence type="ECO:0000256" key="1">
    <source>
        <dbReference type="ARBA" id="ARBA00022679"/>
    </source>
</evidence>
<evidence type="ECO:0000313" key="6">
    <source>
        <dbReference type="Proteomes" id="UP001273166"/>
    </source>
</evidence>
<keyword evidence="6" id="KW-1185">Reference proteome</keyword>
<keyword evidence="2" id="KW-0479">Metal-binding</keyword>
<feature type="compositionally biased region" description="Low complexity" evidence="4">
    <location>
        <begin position="388"/>
        <end position="405"/>
    </location>
</feature>
<dbReference type="InterPro" id="IPR033749">
    <property type="entry name" value="Polyprenyl_synt_CS"/>
</dbReference>
<dbReference type="GO" id="GO:0008299">
    <property type="term" value="P:isoprenoid biosynthetic process"/>
    <property type="evidence" value="ECO:0007669"/>
    <property type="project" value="InterPro"/>
</dbReference>
<dbReference type="GO" id="GO:0004659">
    <property type="term" value="F:prenyltransferase activity"/>
    <property type="evidence" value="ECO:0007669"/>
    <property type="project" value="InterPro"/>
</dbReference>
<dbReference type="GeneID" id="87886220"/>
<keyword evidence="1" id="KW-0808">Transferase</keyword>
<comment type="caution">
    <text evidence="5">The sequence shown here is derived from an EMBL/GenBank/DDBJ whole genome shotgun (WGS) entry which is preliminary data.</text>
</comment>
<dbReference type="RefSeq" id="XP_062722091.1">
    <property type="nucleotide sequence ID" value="XM_062867391.1"/>
</dbReference>
<evidence type="ECO:0000313" key="5">
    <source>
        <dbReference type="EMBL" id="KAK3306311.1"/>
    </source>
</evidence>
<keyword evidence="3" id="KW-0460">Magnesium</keyword>
<dbReference type="EMBL" id="JAUDZG010000003">
    <property type="protein sequence ID" value="KAK3306311.1"/>
    <property type="molecule type" value="Genomic_DNA"/>
</dbReference>
<dbReference type="GO" id="GO:0043386">
    <property type="term" value="P:mycotoxin biosynthetic process"/>
    <property type="evidence" value="ECO:0007669"/>
    <property type="project" value="UniProtKB-ARBA"/>
</dbReference>
<dbReference type="SUPFAM" id="SSF48576">
    <property type="entry name" value="Terpenoid synthases"/>
    <property type="match status" value="2"/>
</dbReference>
<dbReference type="Pfam" id="PF00348">
    <property type="entry name" value="polyprenyl_synt"/>
    <property type="match status" value="1"/>
</dbReference>
<dbReference type="Gene3D" id="1.10.600.10">
    <property type="entry name" value="Farnesyl Diphosphate Synthase"/>
    <property type="match status" value="2"/>
</dbReference>
<evidence type="ECO:0000256" key="4">
    <source>
        <dbReference type="SAM" id="MobiDB-lite"/>
    </source>
</evidence>
<reference evidence="5" key="1">
    <citation type="journal article" date="2023" name="Mol. Phylogenet. Evol.">
        <title>Genome-scale phylogeny and comparative genomics of the fungal order Sordariales.</title>
        <authorList>
            <person name="Hensen N."/>
            <person name="Bonometti L."/>
            <person name="Westerberg I."/>
            <person name="Brannstrom I.O."/>
            <person name="Guillou S."/>
            <person name="Cros-Aarteil S."/>
            <person name="Calhoun S."/>
            <person name="Haridas S."/>
            <person name="Kuo A."/>
            <person name="Mondo S."/>
            <person name="Pangilinan J."/>
            <person name="Riley R."/>
            <person name="LaButti K."/>
            <person name="Andreopoulos B."/>
            <person name="Lipzen A."/>
            <person name="Chen C."/>
            <person name="Yan M."/>
            <person name="Daum C."/>
            <person name="Ng V."/>
            <person name="Clum A."/>
            <person name="Steindorff A."/>
            <person name="Ohm R.A."/>
            <person name="Martin F."/>
            <person name="Silar P."/>
            <person name="Natvig D.O."/>
            <person name="Lalanne C."/>
            <person name="Gautier V."/>
            <person name="Ament-Velasquez S.L."/>
            <person name="Kruys A."/>
            <person name="Hutchinson M.I."/>
            <person name="Powell A.J."/>
            <person name="Barry K."/>
            <person name="Miller A.N."/>
            <person name="Grigoriev I.V."/>
            <person name="Debuchy R."/>
            <person name="Gladieux P."/>
            <person name="Hiltunen Thoren M."/>
            <person name="Johannesson H."/>
        </authorList>
    </citation>
    <scope>NUCLEOTIDE SEQUENCE</scope>
    <source>
        <strain evidence="5">CBS 333.67</strain>
    </source>
</reference>
<organism evidence="5 6">
    <name type="scientific">Chaetomium strumarium</name>
    <dbReference type="NCBI Taxonomy" id="1170767"/>
    <lineage>
        <taxon>Eukaryota</taxon>
        <taxon>Fungi</taxon>
        <taxon>Dikarya</taxon>
        <taxon>Ascomycota</taxon>
        <taxon>Pezizomycotina</taxon>
        <taxon>Sordariomycetes</taxon>
        <taxon>Sordariomycetidae</taxon>
        <taxon>Sordariales</taxon>
        <taxon>Chaetomiaceae</taxon>
        <taxon>Chaetomium</taxon>
    </lineage>
</organism>